<dbReference type="EMBL" id="JACSQJ010000003">
    <property type="protein sequence ID" value="MBD7987931.1"/>
    <property type="molecule type" value="Genomic_DNA"/>
</dbReference>
<feature type="domain" description="Fe2OG dioxygenase" evidence="7">
    <location>
        <begin position="205"/>
        <end position="314"/>
    </location>
</feature>
<organism evidence="8 9">
    <name type="scientific">Luteimonas colneyensis</name>
    <dbReference type="NCBI Taxonomy" id="2762230"/>
    <lineage>
        <taxon>Bacteria</taxon>
        <taxon>Pseudomonadati</taxon>
        <taxon>Pseudomonadota</taxon>
        <taxon>Gammaproteobacteria</taxon>
        <taxon>Lysobacterales</taxon>
        <taxon>Lysobacteraceae</taxon>
        <taxon>Luteimonas</taxon>
    </lineage>
</organism>
<keyword evidence="5" id="KW-0560">Oxidoreductase</keyword>
<comment type="caution">
    <text evidence="8">The sequence shown here is derived from an EMBL/GenBank/DDBJ whole genome shotgun (WGS) entry which is preliminary data.</text>
</comment>
<evidence type="ECO:0000256" key="2">
    <source>
        <dbReference type="ARBA" id="ARBA00022723"/>
    </source>
</evidence>
<dbReference type="Pfam" id="PF13640">
    <property type="entry name" value="2OG-FeII_Oxy_3"/>
    <property type="match status" value="1"/>
</dbReference>
<dbReference type="InterPro" id="IPR044862">
    <property type="entry name" value="Pro_4_hyd_alph_FE2OG_OXY"/>
</dbReference>
<dbReference type="InterPro" id="IPR045054">
    <property type="entry name" value="P4HA-like"/>
</dbReference>
<evidence type="ECO:0000256" key="1">
    <source>
        <dbReference type="ARBA" id="ARBA00001961"/>
    </source>
</evidence>
<keyword evidence="2" id="KW-0479">Metal-binding</keyword>
<keyword evidence="3" id="KW-0847">Vitamin C</keyword>
<dbReference type="RefSeq" id="WP_191729134.1">
    <property type="nucleotide sequence ID" value="NZ_JACSQJ010000003.1"/>
</dbReference>
<evidence type="ECO:0000256" key="6">
    <source>
        <dbReference type="ARBA" id="ARBA00023004"/>
    </source>
</evidence>
<name>A0ABR8UIT1_9GAMM</name>
<dbReference type="Gene3D" id="2.60.120.620">
    <property type="entry name" value="q2cbj1_9rhob like domain"/>
    <property type="match status" value="1"/>
</dbReference>
<keyword evidence="6" id="KW-0408">Iron</keyword>
<protein>
    <submittedName>
        <fullName evidence="8">2OG-Fe(II) oxygenase</fullName>
    </submittedName>
</protein>
<accession>A0ABR8UIT1</accession>
<evidence type="ECO:0000313" key="9">
    <source>
        <dbReference type="Proteomes" id="UP000647183"/>
    </source>
</evidence>
<reference evidence="8 9" key="1">
    <citation type="submission" date="2020-08" db="EMBL/GenBank/DDBJ databases">
        <title>A Genomic Blueprint of the Chicken Gut Microbiome.</title>
        <authorList>
            <person name="Gilroy R."/>
            <person name="Ravi A."/>
            <person name="Getino M."/>
            <person name="Pursley I."/>
            <person name="Horton D.L."/>
            <person name="Alikhan N.-F."/>
            <person name="Baker D."/>
            <person name="Gharbi K."/>
            <person name="Hall N."/>
            <person name="Watson M."/>
            <person name="Adriaenssens E.M."/>
            <person name="Foster-Nyarko E."/>
            <person name="Jarju S."/>
            <person name="Secka A."/>
            <person name="Antonio M."/>
            <person name="Oren A."/>
            <person name="Chaudhuri R."/>
            <person name="La Ragione R.M."/>
            <person name="Hildebrand F."/>
            <person name="Pallen M.J."/>
        </authorList>
    </citation>
    <scope>NUCLEOTIDE SEQUENCE [LARGE SCALE GENOMIC DNA]</scope>
    <source>
        <strain evidence="8 9">Sa2BVA3</strain>
    </source>
</reference>
<evidence type="ECO:0000259" key="7">
    <source>
        <dbReference type="PROSITE" id="PS51471"/>
    </source>
</evidence>
<dbReference type="PROSITE" id="PS51471">
    <property type="entry name" value="FE2OG_OXY"/>
    <property type="match status" value="1"/>
</dbReference>
<dbReference type="InterPro" id="IPR005123">
    <property type="entry name" value="Oxoglu/Fe-dep_dioxygenase_dom"/>
</dbReference>
<dbReference type="PANTHER" id="PTHR10869">
    <property type="entry name" value="PROLYL 4-HYDROXYLASE ALPHA SUBUNIT"/>
    <property type="match status" value="1"/>
</dbReference>
<evidence type="ECO:0000256" key="5">
    <source>
        <dbReference type="ARBA" id="ARBA00023002"/>
    </source>
</evidence>
<proteinExistence type="predicted"/>
<dbReference type="Proteomes" id="UP000647183">
    <property type="component" value="Unassembled WGS sequence"/>
</dbReference>
<dbReference type="SMART" id="SM00702">
    <property type="entry name" value="P4Hc"/>
    <property type="match status" value="1"/>
</dbReference>
<evidence type="ECO:0000313" key="8">
    <source>
        <dbReference type="EMBL" id="MBD7987931.1"/>
    </source>
</evidence>
<dbReference type="PANTHER" id="PTHR10869:SF246">
    <property type="entry name" value="TRANSMEMBRANE PROLYL 4-HYDROXYLASE"/>
    <property type="match status" value="1"/>
</dbReference>
<keyword evidence="9" id="KW-1185">Reference proteome</keyword>
<gene>
    <name evidence="8" type="ORF">H9645_07805</name>
</gene>
<keyword evidence="4" id="KW-0223">Dioxygenase</keyword>
<comment type="cofactor">
    <cofactor evidence="1">
        <name>L-ascorbate</name>
        <dbReference type="ChEBI" id="CHEBI:38290"/>
    </cofactor>
</comment>
<evidence type="ECO:0000256" key="3">
    <source>
        <dbReference type="ARBA" id="ARBA00022896"/>
    </source>
</evidence>
<sequence>MAEGKAMAMQLSVQVASWLHAQVTGGAPLDQVLPALLRQGFDELQVRRIYNAVLSDPDGFKAGFSRAAAGQPAVAHRLPQGQVTAPVAPADGTVPAQLPFHPVAMIPADARTIACDHGGVHVAFRLQRPHVVLFENVLTGEECDALVAEAGPRLQRAGVVDSERGGSRIDERRTSELAVVRRGASPLVARLDARIAAITGVPLAQGEPLQVMRYGVGAEYQPHYDYFDLGRPGQAAHLRNGGQRIASLVIYLNDVEAGGETTFPRCALSVGPRKGSAVFFAYTDAQSRTDPMSFHAGAPVTRGEKWIATRWMREREFT</sequence>
<dbReference type="InterPro" id="IPR006620">
    <property type="entry name" value="Pro_4_hyd_alph"/>
</dbReference>
<evidence type="ECO:0000256" key="4">
    <source>
        <dbReference type="ARBA" id="ARBA00022964"/>
    </source>
</evidence>